<dbReference type="KEGG" id="tpf:TPHA_0E00630"/>
<feature type="transmembrane region" description="Helical" evidence="8">
    <location>
        <begin position="174"/>
        <end position="196"/>
    </location>
</feature>
<evidence type="ECO:0000313" key="10">
    <source>
        <dbReference type="Proteomes" id="UP000005666"/>
    </source>
</evidence>
<keyword evidence="4 8" id="KW-0653">Protein transport</keyword>
<evidence type="ECO:0000313" key="9">
    <source>
        <dbReference type="EMBL" id="CCE63158.1"/>
    </source>
</evidence>
<evidence type="ECO:0000256" key="3">
    <source>
        <dbReference type="ARBA" id="ARBA00022692"/>
    </source>
</evidence>
<evidence type="ECO:0000256" key="1">
    <source>
        <dbReference type="ARBA" id="ARBA00004141"/>
    </source>
</evidence>
<evidence type="ECO:0000256" key="4">
    <source>
        <dbReference type="ARBA" id="ARBA00022927"/>
    </source>
</evidence>
<dbReference type="RefSeq" id="XP_003685592.1">
    <property type="nucleotide sequence ID" value="XM_003685544.1"/>
</dbReference>
<dbReference type="OrthoDB" id="660759at2759"/>
<reference evidence="9 10" key="1">
    <citation type="journal article" date="2011" name="Proc. Natl. Acad. Sci. U.S.A.">
        <title>Evolutionary erosion of yeast sex chromosomes by mating-type switching accidents.</title>
        <authorList>
            <person name="Gordon J.L."/>
            <person name="Armisen D."/>
            <person name="Proux-Wera E."/>
            <person name="Oheigeartaigh S.S."/>
            <person name="Byrne K.P."/>
            <person name="Wolfe K.H."/>
        </authorList>
    </citation>
    <scope>NUCLEOTIDE SEQUENCE [LARGE SCALE GENOMIC DNA]</scope>
    <source>
        <strain evidence="10">ATCC 24235 / CBS 4417 / NBRC 1672 / NRRL Y-8282 / UCD 70-5</strain>
    </source>
</reference>
<evidence type="ECO:0000256" key="8">
    <source>
        <dbReference type="RuleBase" id="RU363111"/>
    </source>
</evidence>
<dbReference type="GO" id="GO:0000138">
    <property type="term" value="C:Golgi trans cisterna"/>
    <property type="evidence" value="ECO:0007669"/>
    <property type="project" value="EnsemblFungi"/>
</dbReference>
<feature type="transmembrane region" description="Helical" evidence="8">
    <location>
        <begin position="116"/>
        <end position="139"/>
    </location>
</feature>
<accession>G8BTD0</accession>
<feature type="transmembrane region" description="Helical" evidence="8">
    <location>
        <begin position="151"/>
        <end position="168"/>
    </location>
</feature>
<dbReference type="OMA" id="GLMFFTR"/>
<evidence type="ECO:0000256" key="6">
    <source>
        <dbReference type="ARBA" id="ARBA00023136"/>
    </source>
</evidence>
<dbReference type="GO" id="GO:0015031">
    <property type="term" value="P:protein transport"/>
    <property type="evidence" value="ECO:0007669"/>
    <property type="project" value="UniProtKB-KW"/>
</dbReference>
<sequence length="218" mass="24106">MADLNPNDSGLRDSLNKWYSSRTDAAAAAAEGSVSGNVRGFFSTFSDSVNSTAQDVYSRLPLTNQDLSQTEEPSWFALSRTERLLLFIACLLGSIACFTLCIFLFPVLAIKPRKFGLLWTMGSLLFILAFGFFMGPIAYIKHLTSRERLPFTVFFFSTCFLTIYFAAFVKSSLLTMPCAVLELIAVVYYAISYFPFGRAGLSMLSSFGLSRARGALNI</sequence>
<feature type="transmembrane region" description="Helical" evidence="8">
    <location>
        <begin position="84"/>
        <end position="110"/>
    </location>
</feature>
<proteinExistence type="inferred from homology"/>
<name>G8BTD0_TETPH</name>
<keyword evidence="5 8" id="KW-1133">Transmembrane helix</keyword>
<gene>
    <name evidence="9" type="primary">TPHA0E00630</name>
    <name evidence="9" type="ordered locus">TPHA_0E00630</name>
</gene>
<dbReference type="Proteomes" id="UP000005666">
    <property type="component" value="Chromosome 5"/>
</dbReference>
<dbReference type="AlphaFoldDB" id="G8BTD0"/>
<dbReference type="Pfam" id="PF04178">
    <property type="entry name" value="Got1"/>
    <property type="match status" value="1"/>
</dbReference>
<comment type="similarity">
    <text evidence="7 8">Belongs to the SFT2 family.</text>
</comment>
<comment type="function">
    <text evidence="8">Nonessential protein required for the fusion of transport vesicles derived from the endocytic pathway with the Golgi complex.</text>
</comment>
<dbReference type="InterPro" id="IPR011691">
    <property type="entry name" value="Vesicle_transpt_SFT2"/>
</dbReference>
<comment type="subcellular location">
    <subcellularLocation>
        <location evidence="8">Golgi apparatus membrane</location>
        <topology evidence="8">Multi-pass membrane protein</topology>
    </subcellularLocation>
    <subcellularLocation>
        <location evidence="1">Membrane</location>
        <topology evidence="1">Multi-pass membrane protein</topology>
    </subcellularLocation>
</comment>
<dbReference type="STRING" id="1071381.G8BTD0"/>
<protein>
    <recommendedName>
        <fullName evidence="8">Protein transport protein SFT2</fullName>
    </recommendedName>
</protein>
<dbReference type="GO" id="GO:0005829">
    <property type="term" value="C:cytosol"/>
    <property type="evidence" value="ECO:0007669"/>
    <property type="project" value="GOC"/>
</dbReference>
<keyword evidence="6 8" id="KW-0472">Membrane</keyword>
<dbReference type="GO" id="GO:0042147">
    <property type="term" value="P:retrograde transport, endosome to Golgi"/>
    <property type="evidence" value="ECO:0007669"/>
    <property type="project" value="EnsemblFungi"/>
</dbReference>
<evidence type="ECO:0000256" key="7">
    <source>
        <dbReference type="ARBA" id="ARBA00025800"/>
    </source>
</evidence>
<keyword evidence="2 8" id="KW-0813">Transport</keyword>
<dbReference type="eggNOG" id="KOG2887">
    <property type="taxonomic scope" value="Eukaryota"/>
</dbReference>
<dbReference type="GO" id="GO:0000139">
    <property type="term" value="C:Golgi membrane"/>
    <property type="evidence" value="ECO:0007669"/>
    <property type="project" value="UniProtKB-SubCell"/>
</dbReference>
<evidence type="ECO:0000256" key="5">
    <source>
        <dbReference type="ARBA" id="ARBA00022989"/>
    </source>
</evidence>
<dbReference type="HOGENOM" id="CLU_099529_3_0_1"/>
<keyword evidence="10" id="KW-1185">Reference proteome</keyword>
<dbReference type="PANTHER" id="PTHR23137:SF36">
    <property type="entry name" value="VESICLE TRANSPORT PROTEIN SFT2C"/>
    <property type="match status" value="1"/>
</dbReference>
<organism evidence="9 10">
    <name type="scientific">Tetrapisispora phaffii (strain ATCC 24235 / CBS 4417 / NBRC 1672 / NRRL Y-8282 / UCD 70-5)</name>
    <name type="common">Yeast</name>
    <name type="synonym">Fabospora phaffii</name>
    <dbReference type="NCBI Taxonomy" id="1071381"/>
    <lineage>
        <taxon>Eukaryota</taxon>
        <taxon>Fungi</taxon>
        <taxon>Dikarya</taxon>
        <taxon>Ascomycota</taxon>
        <taxon>Saccharomycotina</taxon>
        <taxon>Saccharomycetes</taxon>
        <taxon>Saccharomycetales</taxon>
        <taxon>Saccharomycetaceae</taxon>
        <taxon>Tetrapisispora</taxon>
    </lineage>
</organism>
<dbReference type="InterPro" id="IPR007305">
    <property type="entry name" value="Vesicle_transpt_Got1/SFT2"/>
</dbReference>
<evidence type="ECO:0000256" key="2">
    <source>
        <dbReference type="ARBA" id="ARBA00022448"/>
    </source>
</evidence>
<dbReference type="GeneID" id="11531312"/>
<dbReference type="PANTHER" id="PTHR23137">
    <property type="entry name" value="VESICLE TRANSPORT PROTEIN-RELATED"/>
    <property type="match status" value="1"/>
</dbReference>
<dbReference type="EMBL" id="HE612860">
    <property type="protein sequence ID" value="CCE63158.1"/>
    <property type="molecule type" value="Genomic_DNA"/>
</dbReference>
<keyword evidence="3 8" id="KW-0812">Transmembrane</keyword>
<keyword evidence="8" id="KW-0333">Golgi apparatus</keyword>